<reference evidence="4" key="1">
    <citation type="journal article" date="2019" name="Int. J. Syst. Evol. Microbiol.">
        <title>The Global Catalogue of Microorganisms (GCM) 10K type strain sequencing project: providing services to taxonomists for standard genome sequencing and annotation.</title>
        <authorList>
            <consortium name="The Broad Institute Genomics Platform"/>
            <consortium name="The Broad Institute Genome Sequencing Center for Infectious Disease"/>
            <person name="Wu L."/>
            <person name="Ma J."/>
        </authorList>
    </citation>
    <scope>NUCLEOTIDE SEQUENCE [LARGE SCALE GENOMIC DNA]</scope>
    <source>
        <strain evidence="4">CCUG 53903</strain>
    </source>
</reference>
<dbReference type="SUPFAM" id="SSF51735">
    <property type="entry name" value="NAD(P)-binding Rossmann-fold domains"/>
    <property type="match status" value="1"/>
</dbReference>
<accession>A0ABW1CSH2</accession>
<gene>
    <name evidence="3" type="ORF">ACFPZ3_32140</name>
</gene>
<evidence type="ECO:0000259" key="2">
    <source>
        <dbReference type="Pfam" id="PF01370"/>
    </source>
</evidence>
<dbReference type="PANTHER" id="PTHR43000">
    <property type="entry name" value="DTDP-D-GLUCOSE 4,6-DEHYDRATASE-RELATED"/>
    <property type="match status" value="1"/>
</dbReference>
<dbReference type="InterPro" id="IPR001509">
    <property type="entry name" value="Epimerase_deHydtase"/>
</dbReference>
<dbReference type="Proteomes" id="UP001596058">
    <property type="component" value="Unassembled WGS sequence"/>
</dbReference>
<feature type="domain" description="NAD-dependent epimerase/dehydratase" evidence="2">
    <location>
        <begin position="2"/>
        <end position="244"/>
    </location>
</feature>
<dbReference type="Pfam" id="PF01370">
    <property type="entry name" value="Epimerase"/>
    <property type="match status" value="1"/>
</dbReference>
<protein>
    <submittedName>
        <fullName evidence="3">NAD-dependent epimerase/dehydratase family protein</fullName>
    </submittedName>
</protein>
<sequence length="316" mass="34174">MILITGGLGFIGTHTTRALLDLGESCVLVQRRPAHVPAAFAEEAGERLFVERADLTDERALLAIGERHEITGIVHLAGSMPWPPGAHEPIDGARQAMASLLNVFNAAREWKVRRLGLASTIGVYAGVTATGALSEDLPLPMTSPHPIPRFKKIGELMADHLTEVTDVETVSYRIGAIWGPLGHAPDPFFAAAQLVHAAARGTEPGASRFHLGDGLDLCYAKDCGRAIALLQTAERLRHPTYNVASGRLTTNGEVVAAIRKLVPDARADLQEGRGPDTIDMWLDTTRLREDTGFEPAYDVERGVADYLAWLRAGNER</sequence>
<evidence type="ECO:0000313" key="3">
    <source>
        <dbReference type="EMBL" id="MFC5828542.1"/>
    </source>
</evidence>
<dbReference type="EMBL" id="JBHSPA010000038">
    <property type="protein sequence ID" value="MFC5828542.1"/>
    <property type="molecule type" value="Genomic_DNA"/>
</dbReference>
<evidence type="ECO:0000256" key="1">
    <source>
        <dbReference type="ARBA" id="ARBA00007637"/>
    </source>
</evidence>
<comment type="caution">
    <text evidence="3">The sequence shown here is derived from an EMBL/GenBank/DDBJ whole genome shotgun (WGS) entry which is preliminary data.</text>
</comment>
<comment type="similarity">
    <text evidence="1">Belongs to the NAD(P)-dependent epimerase/dehydratase family.</text>
</comment>
<evidence type="ECO:0000313" key="4">
    <source>
        <dbReference type="Proteomes" id="UP001596058"/>
    </source>
</evidence>
<name>A0ABW1CSH2_9ACTN</name>
<organism evidence="3 4">
    <name type="scientific">Nonomuraea insulae</name>
    <dbReference type="NCBI Taxonomy" id="1616787"/>
    <lineage>
        <taxon>Bacteria</taxon>
        <taxon>Bacillati</taxon>
        <taxon>Actinomycetota</taxon>
        <taxon>Actinomycetes</taxon>
        <taxon>Streptosporangiales</taxon>
        <taxon>Streptosporangiaceae</taxon>
        <taxon>Nonomuraea</taxon>
    </lineage>
</organism>
<dbReference type="InterPro" id="IPR036291">
    <property type="entry name" value="NAD(P)-bd_dom_sf"/>
</dbReference>
<keyword evidence="4" id="KW-1185">Reference proteome</keyword>
<proteinExistence type="inferred from homology"/>
<dbReference type="RefSeq" id="WP_379518046.1">
    <property type="nucleotide sequence ID" value="NZ_JBHSPA010000038.1"/>
</dbReference>
<dbReference type="Gene3D" id="3.40.50.720">
    <property type="entry name" value="NAD(P)-binding Rossmann-like Domain"/>
    <property type="match status" value="1"/>
</dbReference>